<name>A0A669BDB9_ORENI</name>
<dbReference type="InterPro" id="IPR008906">
    <property type="entry name" value="HATC_C_dom"/>
</dbReference>
<dbReference type="Ensembl" id="ENSONIT00000054476.1">
    <property type="protein sequence ID" value="ENSONIP00000032449.1"/>
    <property type="gene ID" value="ENSONIG00000029527.1"/>
</dbReference>
<dbReference type="SMART" id="SM00597">
    <property type="entry name" value="ZnF_TTF"/>
    <property type="match status" value="1"/>
</dbReference>
<accession>A0A669BDB9</accession>
<dbReference type="SUPFAM" id="SSF53098">
    <property type="entry name" value="Ribonuclease H-like"/>
    <property type="match status" value="1"/>
</dbReference>
<dbReference type="InterPro" id="IPR012337">
    <property type="entry name" value="RNaseH-like_sf"/>
</dbReference>
<dbReference type="OMA" id="WTENKKI"/>
<keyword evidence="3" id="KW-1185">Reference proteome</keyword>
<dbReference type="AlphaFoldDB" id="A0A669BDB9"/>
<dbReference type="InterPro" id="IPR025398">
    <property type="entry name" value="DUF4371"/>
</dbReference>
<reference evidence="3" key="1">
    <citation type="submission" date="2012-01" db="EMBL/GenBank/DDBJ databases">
        <title>The Genome Sequence of Oreochromis niloticus (Nile Tilapia).</title>
        <authorList>
            <consortium name="Broad Institute Genome Assembly Team"/>
            <consortium name="Broad Institute Sequencing Platform"/>
            <person name="Di Palma F."/>
            <person name="Johnson J."/>
            <person name="Lander E.S."/>
            <person name="Lindblad-Toh K."/>
        </authorList>
    </citation>
    <scope>NUCLEOTIDE SEQUENCE [LARGE SCALE GENOMIC DNA]</scope>
</reference>
<dbReference type="PANTHER" id="PTHR45749:SF37">
    <property type="entry name" value="OS05G0311600 PROTEIN"/>
    <property type="match status" value="1"/>
</dbReference>
<reference evidence="2" key="3">
    <citation type="submission" date="2025-09" db="UniProtKB">
        <authorList>
            <consortium name="Ensembl"/>
        </authorList>
    </citation>
    <scope>IDENTIFICATION</scope>
</reference>
<protein>
    <recommendedName>
        <fullName evidence="1">TTF-type domain-containing protein</fullName>
    </recommendedName>
</protein>
<dbReference type="Proteomes" id="UP000005207">
    <property type="component" value="Linkage group LG3"/>
</dbReference>
<evidence type="ECO:0000313" key="3">
    <source>
        <dbReference type="Proteomes" id="UP000005207"/>
    </source>
</evidence>
<dbReference type="InParanoid" id="A0A669BDB9"/>
<evidence type="ECO:0000313" key="2">
    <source>
        <dbReference type="Ensembl" id="ENSONIP00000032449.1"/>
    </source>
</evidence>
<dbReference type="Pfam" id="PF05699">
    <property type="entry name" value="Dimer_Tnp_hAT"/>
    <property type="match status" value="1"/>
</dbReference>
<proteinExistence type="predicted"/>
<sequence>KWEMKILVHPSDNPTQPHLSFPKTYQGCSRRSFRPEWYKIHPWLEYSQSRDSCYCFACRHFSLPDAPKSVFTSGVGYRNWKKAMFKDSGFCCHAKSQSHKTAMIAWAENNKMSEKNETLMTAMDDHRQKQVLENQTYIRTIAEILILTATENIAQRGHRESADSNKRDIFLEMLNMVGNHDPVVKRRLEQQAKNALYTSKTIQNEIVSCLAEMVAEEIIREVKDSGQFSVIVDETKDVSKSEQISFIVRYYYNGAIHESFLGFQEADRLDAAGLTSKIIGCLEKHGLDYRQNLVGQGYDGASVMSGSHSGVHARIKEVAKYAFYIHCSATKWLTVQQEMFHGVPRELQRLSDTRWSSRHIACRNIMDRLPAILCVLEEISSENNAQRAVEAKGILVQMDLNFVGCLALFRKVLNDSNMLSEMLQSKTVDLSKAINLVESLKETIVYYPTESFFDDLWTDILETCEKSGISTQHIPKRSIQKARKLHDSLVTSTLGHSYHSPTICESYNDVFFELFRLCKIAVVLPVSSASCERTFSALRIIKNYLRSTMTEERLSNLSILSILSASTT</sequence>
<dbReference type="Pfam" id="PF14291">
    <property type="entry name" value="DUF4371"/>
    <property type="match status" value="1"/>
</dbReference>
<dbReference type="GeneTree" id="ENSGT00940000154356"/>
<organism evidence="2 3">
    <name type="scientific">Oreochromis niloticus</name>
    <name type="common">Nile tilapia</name>
    <name type="synonym">Tilapia nilotica</name>
    <dbReference type="NCBI Taxonomy" id="8128"/>
    <lineage>
        <taxon>Eukaryota</taxon>
        <taxon>Metazoa</taxon>
        <taxon>Chordata</taxon>
        <taxon>Craniata</taxon>
        <taxon>Vertebrata</taxon>
        <taxon>Euteleostomi</taxon>
        <taxon>Actinopterygii</taxon>
        <taxon>Neopterygii</taxon>
        <taxon>Teleostei</taxon>
        <taxon>Neoteleostei</taxon>
        <taxon>Acanthomorphata</taxon>
        <taxon>Ovalentaria</taxon>
        <taxon>Cichlomorphae</taxon>
        <taxon>Cichliformes</taxon>
        <taxon>Cichlidae</taxon>
        <taxon>African cichlids</taxon>
        <taxon>Pseudocrenilabrinae</taxon>
        <taxon>Oreochromini</taxon>
        <taxon>Oreochromis</taxon>
    </lineage>
</organism>
<reference evidence="2" key="2">
    <citation type="submission" date="2025-08" db="UniProtKB">
        <authorList>
            <consortium name="Ensembl"/>
        </authorList>
    </citation>
    <scope>IDENTIFICATION</scope>
</reference>
<dbReference type="GO" id="GO:0046983">
    <property type="term" value="F:protein dimerization activity"/>
    <property type="evidence" value="ECO:0007669"/>
    <property type="project" value="InterPro"/>
</dbReference>
<dbReference type="InterPro" id="IPR006580">
    <property type="entry name" value="Znf_TTF"/>
</dbReference>
<dbReference type="PANTHER" id="PTHR45749">
    <property type="match status" value="1"/>
</dbReference>
<feature type="domain" description="TTF-type" evidence="1">
    <location>
        <begin position="29"/>
        <end position="118"/>
    </location>
</feature>
<evidence type="ECO:0000259" key="1">
    <source>
        <dbReference type="SMART" id="SM00597"/>
    </source>
</evidence>